<keyword evidence="2" id="KW-0472">Membrane</keyword>
<dbReference type="EMBL" id="ABEU02000001">
    <property type="status" value="NOT_ANNOTATED_CDS"/>
    <property type="molecule type" value="Genomic_DNA"/>
</dbReference>
<accession>A0A7I3ZWU3</accession>
<dbReference type="Gramene" id="Pp3c1_9390V3.2">
    <property type="protein sequence ID" value="PAC:32967226.CDS.1"/>
    <property type="gene ID" value="Pp3c1_9390"/>
</dbReference>
<reference evidence="3 4" key="1">
    <citation type="journal article" date="2008" name="Science">
        <title>The Physcomitrella genome reveals evolutionary insights into the conquest of land by plants.</title>
        <authorList>
            <person name="Rensing S."/>
            <person name="Lang D."/>
            <person name="Zimmer A."/>
            <person name="Terry A."/>
            <person name="Salamov A."/>
            <person name="Shapiro H."/>
            <person name="Nishiyama T."/>
            <person name="Perroud P.-F."/>
            <person name="Lindquist E."/>
            <person name="Kamisugi Y."/>
            <person name="Tanahashi T."/>
            <person name="Sakakibara K."/>
            <person name="Fujita T."/>
            <person name="Oishi K."/>
            <person name="Shin-I T."/>
            <person name="Kuroki Y."/>
            <person name="Toyoda A."/>
            <person name="Suzuki Y."/>
            <person name="Hashimoto A."/>
            <person name="Yamaguchi K."/>
            <person name="Sugano A."/>
            <person name="Kohara Y."/>
            <person name="Fujiyama A."/>
            <person name="Anterola A."/>
            <person name="Aoki S."/>
            <person name="Ashton N."/>
            <person name="Barbazuk W.B."/>
            <person name="Barker E."/>
            <person name="Bennetzen J."/>
            <person name="Bezanilla M."/>
            <person name="Blankenship R."/>
            <person name="Cho S.H."/>
            <person name="Dutcher S."/>
            <person name="Estelle M."/>
            <person name="Fawcett J.A."/>
            <person name="Gundlach H."/>
            <person name="Hanada K."/>
            <person name="Heyl A."/>
            <person name="Hicks K.A."/>
            <person name="Hugh J."/>
            <person name="Lohr M."/>
            <person name="Mayer K."/>
            <person name="Melkozernov A."/>
            <person name="Murata T."/>
            <person name="Nelson D."/>
            <person name="Pils B."/>
            <person name="Prigge M."/>
            <person name="Reiss B."/>
            <person name="Renner T."/>
            <person name="Rombauts S."/>
            <person name="Rushton P."/>
            <person name="Sanderfoot A."/>
            <person name="Schween G."/>
            <person name="Shiu S.-H."/>
            <person name="Stueber K."/>
            <person name="Theodoulou F.L."/>
            <person name="Tu H."/>
            <person name="Van de Peer Y."/>
            <person name="Verrier P.J."/>
            <person name="Waters E."/>
            <person name="Wood A."/>
            <person name="Yang L."/>
            <person name="Cove D."/>
            <person name="Cuming A."/>
            <person name="Hasebe M."/>
            <person name="Lucas S."/>
            <person name="Mishler D.B."/>
            <person name="Reski R."/>
            <person name="Grigoriev I."/>
            <person name="Quatrano R.S."/>
            <person name="Boore J.L."/>
        </authorList>
    </citation>
    <scope>NUCLEOTIDE SEQUENCE [LARGE SCALE GENOMIC DNA]</scope>
    <source>
        <strain evidence="3 4">cv. Gransden 2004</strain>
    </source>
</reference>
<evidence type="ECO:0000313" key="3">
    <source>
        <dbReference type="EnsemblPlants" id="PAC:32967226.CDS.1"/>
    </source>
</evidence>
<reference evidence="3 4" key="2">
    <citation type="journal article" date="2018" name="Plant J.">
        <title>The Physcomitrella patens chromosome-scale assembly reveals moss genome structure and evolution.</title>
        <authorList>
            <person name="Lang D."/>
            <person name="Ullrich K.K."/>
            <person name="Murat F."/>
            <person name="Fuchs J."/>
            <person name="Jenkins J."/>
            <person name="Haas F.B."/>
            <person name="Piednoel M."/>
            <person name="Gundlach H."/>
            <person name="Van Bel M."/>
            <person name="Meyberg R."/>
            <person name="Vives C."/>
            <person name="Morata J."/>
            <person name="Symeonidi A."/>
            <person name="Hiss M."/>
            <person name="Muchero W."/>
            <person name="Kamisugi Y."/>
            <person name="Saleh O."/>
            <person name="Blanc G."/>
            <person name="Decker E.L."/>
            <person name="van Gessel N."/>
            <person name="Grimwood J."/>
            <person name="Hayes R.D."/>
            <person name="Graham S.W."/>
            <person name="Gunter L.E."/>
            <person name="McDaniel S.F."/>
            <person name="Hoernstein S.N.W."/>
            <person name="Larsson A."/>
            <person name="Li F.W."/>
            <person name="Perroud P.F."/>
            <person name="Phillips J."/>
            <person name="Ranjan P."/>
            <person name="Rokshar D.S."/>
            <person name="Rothfels C.J."/>
            <person name="Schneider L."/>
            <person name="Shu S."/>
            <person name="Stevenson D.W."/>
            <person name="Thummler F."/>
            <person name="Tillich M."/>
            <person name="Villarreal Aguilar J.C."/>
            <person name="Widiez T."/>
            <person name="Wong G.K."/>
            <person name="Wymore A."/>
            <person name="Zhang Y."/>
            <person name="Zimmer A.D."/>
            <person name="Quatrano R.S."/>
            <person name="Mayer K.F.X."/>
            <person name="Goodstein D."/>
            <person name="Casacuberta J.M."/>
            <person name="Vandepoele K."/>
            <person name="Reski R."/>
            <person name="Cuming A.C."/>
            <person name="Tuskan G.A."/>
            <person name="Maumus F."/>
            <person name="Salse J."/>
            <person name="Schmutz J."/>
            <person name="Rensing S.A."/>
        </authorList>
    </citation>
    <scope>NUCLEOTIDE SEQUENCE [LARGE SCALE GENOMIC DNA]</scope>
    <source>
        <strain evidence="3 4">cv. Gransden 2004</strain>
    </source>
</reference>
<dbReference type="AlphaFoldDB" id="A0A7I3ZWU3"/>
<feature type="compositionally biased region" description="Pro residues" evidence="1">
    <location>
        <begin position="220"/>
        <end position="238"/>
    </location>
</feature>
<feature type="region of interest" description="Disordered" evidence="1">
    <location>
        <begin position="165"/>
        <end position="262"/>
    </location>
</feature>
<feature type="compositionally biased region" description="Pro residues" evidence="1">
    <location>
        <begin position="167"/>
        <end position="179"/>
    </location>
</feature>
<evidence type="ECO:0000256" key="1">
    <source>
        <dbReference type="SAM" id="MobiDB-lite"/>
    </source>
</evidence>
<evidence type="ECO:0000313" key="4">
    <source>
        <dbReference type="Proteomes" id="UP000006727"/>
    </source>
</evidence>
<feature type="compositionally biased region" description="Pro residues" evidence="1">
    <location>
        <begin position="245"/>
        <end position="260"/>
    </location>
</feature>
<keyword evidence="4" id="KW-1185">Reference proteome</keyword>
<organism evidence="3 4">
    <name type="scientific">Physcomitrium patens</name>
    <name type="common">Spreading-leaved earth moss</name>
    <name type="synonym">Physcomitrella patens</name>
    <dbReference type="NCBI Taxonomy" id="3218"/>
    <lineage>
        <taxon>Eukaryota</taxon>
        <taxon>Viridiplantae</taxon>
        <taxon>Streptophyta</taxon>
        <taxon>Embryophyta</taxon>
        <taxon>Bryophyta</taxon>
        <taxon>Bryophytina</taxon>
        <taxon>Bryopsida</taxon>
        <taxon>Funariidae</taxon>
        <taxon>Funariales</taxon>
        <taxon>Funariaceae</taxon>
        <taxon>Physcomitrium</taxon>
    </lineage>
</organism>
<proteinExistence type="predicted"/>
<evidence type="ECO:0000256" key="2">
    <source>
        <dbReference type="SAM" id="Phobius"/>
    </source>
</evidence>
<keyword evidence="2" id="KW-1133">Transmembrane helix</keyword>
<feature type="transmembrane region" description="Helical" evidence="2">
    <location>
        <begin position="23"/>
        <end position="41"/>
    </location>
</feature>
<dbReference type="EnsemblPlants" id="Pp3c1_9390V3.2">
    <property type="protein sequence ID" value="PAC:32967226.CDS.1"/>
    <property type="gene ID" value="Pp3c1_9390"/>
</dbReference>
<name>A0A7I3ZWU3_PHYPA</name>
<dbReference type="Proteomes" id="UP000006727">
    <property type="component" value="Chromosome 1"/>
</dbReference>
<sequence>SKVASLIQSPTTIKASSTMAEQLWFAFVLLVMICSTGWTGVHSARPLPEELPTLPEPTLGKLLAWPQDPSTTPNLPWNPPPPPLPFLRNSPPPPLTFPWNTPSPPNPVTPWTPWNTQLPPPSPLSTTPSLPISVTPWYTPSPPPSPLSITLAPPSIVTPWNPWSAMSPPPPSPPTPTLSPPMSWTQPWQTPPPPVDSTTPSFPGNKPPSPPSPMWTNPLFTPPPPFDTTPDSPPPPWNRPWVITPSPPPSPTTSSPPPPSLFTLFASSPPPPPAGQIFPWTSSPPPPVGPIFPWTPSPPPKVGPSLPPFGLPPGGPLLPSGIQFTFTNFTQAWLPQAGVKVTWQSLITMELSLQLLVEAVVKPIMVLIQQFDPPPGKGLGKWGWRNVLEDSKLAAKVGATCTTSNESGYPERGMVIVQTPINNTTSNAVAWFTVLFNGWSQTTPFHATLDSTPGTFGGFVTDSTLPDLNTFCLHPSSLARRANRQGLHYVMG</sequence>
<keyword evidence="2" id="KW-0812">Transmembrane</keyword>
<reference evidence="3" key="3">
    <citation type="submission" date="2020-12" db="UniProtKB">
        <authorList>
            <consortium name="EnsemblPlants"/>
        </authorList>
    </citation>
    <scope>IDENTIFICATION</scope>
</reference>
<protein>
    <submittedName>
        <fullName evidence="3">Uncharacterized protein</fullName>
    </submittedName>
</protein>
<dbReference type="InParanoid" id="A0A7I3ZWU3"/>